<proteinExistence type="predicted"/>
<evidence type="ECO:0000259" key="2">
    <source>
        <dbReference type="Pfam" id="PF24035"/>
    </source>
</evidence>
<dbReference type="CDD" id="cd00090">
    <property type="entry name" value="HTH_ARSR"/>
    <property type="match status" value="1"/>
</dbReference>
<dbReference type="AlphaFoldDB" id="A0AAV3TD73"/>
<dbReference type="Gene3D" id="1.10.10.10">
    <property type="entry name" value="Winged helix-like DNA-binding domain superfamily/Winged helix DNA-binding domain"/>
    <property type="match status" value="1"/>
</dbReference>
<evidence type="ECO:0000313" key="3">
    <source>
        <dbReference type="EMBL" id="GAA0679247.1"/>
    </source>
</evidence>
<evidence type="ECO:0000256" key="1">
    <source>
        <dbReference type="SAM" id="MobiDB-lite"/>
    </source>
</evidence>
<sequence length="132" mass="14978">MAGGPPNDDGKESAKEMDQEQAVATTNPLSLDATFDALADAERRTILHYLTDAADHEATVDELVSHITQQEASHTGELPSRDSIEMRLHHIHLPKLVEVGLVEYDTRTEQLRYWSDDRLETWLERARDEVQD</sequence>
<feature type="compositionally biased region" description="Basic and acidic residues" evidence="1">
    <location>
        <begin position="8"/>
        <end position="18"/>
    </location>
</feature>
<comment type="caution">
    <text evidence="3">The sequence shown here is derived from an EMBL/GenBank/DDBJ whole genome shotgun (WGS) entry which is preliminary data.</text>
</comment>
<dbReference type="InterPro" id="IPR011991">
    <property type="entry name" value="ArsR-like_HTH"/>
</dbReference>
<dbReference type="InterPro" id="IPR055768">
    <property type="entry name" value="DUF7344"/>
</dbReference>
<dbReference type="Proteomes" id="UP001500420">
    <property type="component" value="Unassembled WGS sequence"/>
</dbReference>
<gene>
    <name evidence="3" type="ORF">GCM10009020_29690</name>
</gene>
<feature type="domain" description="DUF7344" evidence="2">
    <location>
        <begin position="35"/>
        <end position="110"/>
    </location>
</feature>
<dbReference type="Pfam" id="PF24035">
    <property type="entry name" value="DUF7344"/>
    <property type="match status" value="1"/>
</dbReference>
<organism evidence="3 4">
    <name type="scientific">Natronoarchaeum mannanilyticum</name>
    <dbReference type="NCBI Taxonomy" id="926360"/>
    <lineage>
        <taxon>Archaea</taxon>
        <taxon>Methanobacteriati</taxon>
        <taxon>Methanobacteriota</taxon>
        <taxon>Stenosarchaea group</taxon>
        <taxon>Halobacteria</taxon>
        <taxon>Halobacteriales</taxon>
        <taxon>Natronoarchaeaceae</taxon>
    </lineage>
</organism>
<dbReference type="RefSeq" id="WP_343774839.1">
    <property type="nucleotide sequence ID" value="NZ_BAAADV010000007.1"/>
</dbReference>
<dbReference type="InterPro" id="IPR036388">
    <property type="entry name" value="WH-like_DNA-bd_sf"/>
</dbReference>
<evidence type="ECO:0000313" key="4">
    <source>
        <dbReference type="Proteomes" id="UP001500420"/>
    </source>
</evidence>
<name>A0AAV3TD73_9EURY</name>
<reference evidence="3 4" key="1">
    <citation type="journal article" date="2019" name="Int. J. Syst. Evol. Microbiol.">
        <title>The Global Catalogue of Microorganisms (GCM) 10K type strain sequencing project: providing services to taxonomists for standard genome sequencing and annotation.</title>
        <authorList>
            <consortium name="The Broad Institute Genomics Platform"/>
            <consortium name="The Broad Institute Genome Sequencing Center for Infectious Disease"/>
            <person name="Wu L."/>
            <person name="Ma J."/>
        </authorList>
    </citation>
    <scope>NUCLEOTIDE SEQUENCE [LARGE SCALE GENOMIC DNA]</scope>
    <source>
        <strain evidence="3 4">JCM 16328</strain>
    </source>
</reference>
<dbReference type="InterPro" id="IPR036390">
    <property type="entry name" value="WH_DNA-bd_sf"/>
</dbReference>
<dbReference type="SUPFAM" id="SSF46785">
    <property type="entry name" value="Winged helix' DNA-binding domain"/>
    <property type="match status" value="1"/>
</dbReference>
<feature type="region of interest" description="Disordered" evidence="1">
    <location>
        <begin position="1"/>
        <end position="28"/>
    </location>
</feature>
<keyword evidence="4" id="KW-1185">Reference proteome</keyword>
<accession>A0AAV3TD73</accession>
<protein>
    <recommendedName>
        <fullName evidence="2">DUF7344 domain-containing protein</fullName>
    </recommendedName>
</protein>
<dbReference type="EMBL" id="BAAADV010000007">
    <property type="protein sequence ID" value="GAA0679247.1"/>
    <property type="molecule type" value="Genomic_DNA"/>
</dbReference>